<evidence type="ECO:0000313" key="3">
    <source>
        <dbReference type="Proteomes" id="UP000688137"/>
    </source>
</evidence>
<dbReference type="Proteomes" id="UP000688137">
    <property type="component" value="Unassembled WGS sequence"/>
</dbReference>
<protein>
    <submittedName>
        <fullName evidence="2">Uncharacterized protein</fullName>
    </submittedName>
</protein>
<keyword evidence="3" id="KW-1185">Reference proteome</keyword>
<evidence type="ECO:0000313" key="2">
    <source>
        <dbReference type="EMBL" id="CAD8055220.1"/>
    </source>
</evidence>
<reference evidence="2" key="1">
    <citation type="submission" date="2021-01" db="EMBL/GenBank/DDBJ databases">
        <authorList>
            <consortium name="Genoscope - CEA"/>
            <person name="William W."/>
        </authorList>
    </citation>
    <scope>NUCLEOTIDE SEQUENCE</scope>
</reference>
<evidence type="ECO:0000256" key="1">
    <source>
        <dbReference type="SAM" id="Coils"/>
    </source>
</evidence>
<sequence length="225" mass="26587">MKQEKNKSKSKDQREEILPINKIIQKCQQTLEITQFEQQELKKMFSIVSDKMHQVNQKIQTFEREERLLRRDNDEWEFYLKEKKNLLKQLTLLIDLISGKDHSFEIDISTNPAYKEIQNFSIHKKQQGEDLLKSIQNDETSIIKLQAQLLEIEEETKLLRQSGAFWNCVRCNITLKEGFNEETCIFHPGKLKYFSCRTCGGDEYFTCCNQCRDCNPGCKKGLHKP</sequence>
<accession>A0A8S1KIB1</accession>
<feature type="coiled-coil region" evidence="1">
    <location>
        <begin position="135"/>
        <end position="162"/>
    </location>
</feature>
<proteinExistence type="predicted"/>
<dbReference type="OMA" id="IQKCQQT"/>
<organism evidence="2 3">
    <name type="scientific">Paramecium primaurelia</name>
    <dbReference type="NCBI Taxonomy" id="5886"/>
    <lineage>
        <taxon>Eukaryota</taxon>
        <taxon>Sar</taxon>
        <taxon>Alveolata</taxon>
        <taxon>Ciliophora</taxon>
        <taxon>Intramacronucleata</taxon>
        <taxon>Oligohymenophorea</taxon>
        <taxon>Peniculida</taxon>
        <taxon>Parameciidae</taxon>
        <taxon>Paramecium</taxon>
    </lineage>
</organism>
<gene>
    <name evidence="2" type="ORF">PPRIM_AZ9-3.1.T0230069</name>
</gene>
<keyword evidence="1" id="KW-0175">Coiled coil</keyword>
<name>A0A8S1KIB1_PARPR</name>
<dbReference type="EMBL" id="CAJJDM010000021">
    <property type="protein sequence ID" value="CAD8055220.1"/>
    <property type="molecule type" value="Genomic_DNA"/>
</dbReference>
<comment type="caution">
    <text evidence="2">The sequence shown here is derived from an EMBL/GenBank/DDBJ whole genome shotgun (WGS) entry which is preliminary data.</text>
</comment>
<dbReference type="AlphaFoldDB" id="A0A8S1KIB1"/>